<accession>A0ABV3Q7Q8</accession>
<dbReference type="Proteomes" id="UP001556040">
    <property type="component" value="Unassembled WGS sequence"/>
</dbReference>
<dbReference type="RefSeq" id="WP_367780310.1">
    <property type="nucleotide sequence ID" value="NZ_JBFMIA010000016.1"/>
</dbReference>
<evidence type="ECO:0000313" key="2">
    <source>
        <dbReference type="Proteomes" id="UP001556040"/>
    </source>
</evidence>
<proteinExistence type="predicted"/>
<name>A0ABV3Q7Q8_9BACL</name>
<protein>
    <submittedName>
        <fullName evidence="1">Uncharacterized protein</fullName>
    </submittedName>
</protein>
<sequence length="99" mass="11586">MNNLTTLASLIGGRRNRRFINMFRKRRSNNRSVIMLSLLGLTTLGVIGSRNKKWVHQIQEGYYNLQDNMSNPFPNQVNYVSEFAEELTPETFDKINDYQ</sequence>
<organism evidence="1 2">
    <name type="scientific">Jeotgalibacillus marinus</name>
    <dbReference type="NCBI Taxonomy" id="86667"/>
    <lineage>
        <taxon>Bacteria</taxon>
        <taxon>Bacillati</taxon>
        <taxon>Bacillota</taxon>
        <taxon>Bacilli</taxon>
        <taxon>Bacillales</taxon>
        <taxon>Caryophanaceae</taxon>
        <taxon>Jeotgalibacillus</taxon>
    </lineage>
</organism>
<evidence type="ECO:0000313" key="1">
    <source>
        <dbReference type="EMBL" id="MEW9502823.1"/>
    </source>
</evidence>
<dbReference type="EMBL" id="JBFMIA010000016">
    <property type="protein sequence ID" value="MEW9502823.1"/>
    <property type="molecule type" value="Genomic_DNA"/>
</dbReference>
<reference evidence="1 2" key="1">
    <citation type="journal article" date="1979" name="Int. J. Syst. Evol. Microbiol.">
        <title>Bacillus globisporus subsp. marinus subsp. nov.</title>
        <authorList>
            <person name="Liu H."/>
        </authorList>
    </citation>
    <scope>NUCLEOTIDE SEQUENCE [LARGE SCALE GENOMIC DNA]</scope>
    <source>
        <strain evidence="1 2">DSM 1297</strain>
    </source>
</reference>
<keyword evidence="2" id="KW-1185">Reference proteome</keyword>
<comment type="caution">
    <text evidence="1">The sequence shown here is derived from an EMBL/GenBank/DDBJ whole genome shotgun (WGS) entry which is preliminary data.</text>
</comment>
<gene>
    <name evidence="1" type="ORF">AB1471_13590</name>
</gene>